<proteinExistence type="predicted"/>
<feature type="compositionally biased region" description="Low complexity" evidence="7">
    <location>
        <begin position="236"/>
        <end position="251"/>
    </location>
</feature>
<feature type="compositionally biased region" description="Low complexity" evidence="7">
    <location>
        <begin position="46"/>
        <end position="55"/>
    </location>
</feature>
<evidence type="ECO:0000256" key="4">
    <source>
        <dbReference type="ARBA" id="ARBA00022989"/>
    </source>
</evidence>
<protein>
    <recommendedName>
        <fullName evidence="10">Glycosyltransferase family 49 protein</fullName>
    </recommendedName>
</protein>
<gene>
    <name evidence="8" type="ORF">BG006_007638</name>
</gene>
<sequence>MFKKRAPKAPIVTPPPQDDDDDETSSPTITVSIPQDALDHQETPNRSHSTSSSRRSSVDVKHNAHQPPMPWKPWNPQKIGGIGTGGAPNPEVRKLAAVTTSTNTLTTTSHVSGTGKGINGLKSPSMMLNISGMFSTSSMTTTPGTSGSTSGTTSQPVEARLWNAELSDPSPLSPAVPRYIPAITGSGATGSRKMNFGGSRKSFEGYGMPNGGFRSFGQVTSHSSTNQDRPSHQHHQSSSSFSRTSSTVSRSSSDKSTSKSTKAQSGHLSGPSPPNEMLRDESDTTTFTIPSNATFPVIQDTHRIVTFEDKSYSRGKSSNGHYKGREGTRKNYREDHNSEITSFDVPEATEPGFYRDGLDGLETDYDDDDNRKRDRRSFSRANVGSSTFAALLRSPTRSENGRRASLKKAIGKRAKDLQLGGLLIGPTKPKRRVSVFDIEAQNYSSQQWEFETYNIQGSKLVAKVAEDYMLSKAFSGVMQPTRVIPFYFKASFRDENDDDDFHADDEIEGEHDDNSRPIDLDMSQVTITTLITPDRYRVFLKLVKQYRGPISVATRIPKGEDQDRHFQELHQFFHDHTILRKYVDLHVIVDGLDLQLNMWRNVARMFARTDYFMMLDVDFHIPSGLKHHLHDDPRMQELLASGAALVIPAFEYKVDKDPKDSKYFPDTKAALIPLLEKGNIHVFHDSFPPGHAATDTPRWMKMKSYTALEEGHKGDHPGYELNQEDYLEMEAGGEKPYKVTKFEPKYEPYIVLKKEGTPWCDERFVGYGANKAACLFEIYISGVDFWVMPQDFLIHQYHDYPTQNRKNGRALNKQLFINFQQEICYTTLTRMIGTGEWYTTKADNLREQCQVFDGFLKSADQMAKEFEERHPESLIRDPVFVAHGQRRPRVHLSGLESPTPEIVMVDRPPHGAGQHDDRPVDLEVHDPSMSKPNGRIWGGIQVKTFYVPPPEEEDERVFDSQVGGEGGHVSSPDGHHHEQDRSHNSDLVGTKLDQFREGIIDPDEDDASKFSFPKEGEREYLQQEMERFRKLQEQWLDRGPSDLDSDMVGSGGDGGGGDHGQTLEREGDKGGHQLDHPFHRNPDESFEDAARRLEERFRKLLEDQ</sequence>
<feature type="region of interest" description="Disordered" evidence="7">
    <location>
        <begin position="185"/>
        <end position="293"/>
    </location>
</feature>
<evidence type="ECO:0000256" key="7">
    <source>
        <dbReference type="SAM" id="MobiDB-lite"/>
    </source>
</evidence>
<comment type="subcellular location">
    <subcellularLocation>
        <location evidence="1">Membrane</location>
        <topology evidence="1">Single-pass type II membrane protein</topology>
    </subcellularLocation>
</comment>
<keyword evidence="2" id="KW-0812">Transmembrane</keyword>
<accession>A0A9P5SGS7</accession>
<dbReference type="GO" id="GO:0015020">
    <property type="term" value="F:glucuronosyltransferase activity"/>
    <property type="evidence" value="ECO:0007669"/>
    <property type="project" value="TreeGrafter"/>
</dbReference>
<dbReference type="Proteomes" id="UP000696485">
    <property type="component" value="Unassembled WGS sequence"/>
</dbReference>
<evidence type="ECO:0000256" key="5">
    <source>
        <dbReference type="ARBA" id="ARBA00023136"/>
    </source>
</evidence>
<dbReference type="GO" id="GO:0042285">
    <property type="term" value="F:xylosyltransferase activity"/>
    <property type="evidence" value="ECO:0007669"/>
    <property type="project" value="TreeGrafter"/>
</dbReference>
<evidence type="ECO:0000313" key="8">
    <source>
        <dbReference type="EMBL" id="KAF9329253.1"/>
    </source>
</evidence>
<dbReference type="InterPro" id="IPR051292">
    <property type="entry name" value="Xyl/GlcA_transferase"/>
</dbReference>
<feature type="compositionally biased region" description="Basic and acidic residues" evidence="7">
    <location>
        <begin position="973"/>
        <end position="984"/>
    </location>
</feature>
<evidence type="ECO:0008006" key="10">
    <source>
        <dbReference type="Google" id="ProtNLM"/>
    </source>
</evidence>
<evidence type="ECO:0000256" key="2">
    <source>
        <dbReference type="ARBA" id="ARBA00022692"/>
    </source>
</evidence>
<feature type="region of interest" description="Disordered" evidence="7">
    <location>
        <begin position="309"/>
        <end position="379"/>
    </location>
</feature>
<evidence type="ECO:0000256" key="1">
    <source>
        <dbReference type="ARBA" id="ARBA00004606"/>
    </source>
</evidence>
<feature type="compositionally biased region" description="Basic and acidic residues" evidence="7">
    <location>
        <begin position="323"/>
        <end position="338"/>
    </location>
</feature>
<feature type="region of interest" description="Disordered" evidence="7">
    <location>
        <begin position="1"/>
        <end position="76"/>
    </location>
</feature>
<name>A0A9P5SGS7_9FUNG</name>
<feature type="region of interest" description="Disordered" evidence="7">
    <location>
        <begin position="951"/>
        <end position="987"/>
    </location>
</feature>
<reference evidence="8" key="1">
    <citation type="journal article" date="2020" name="Fungal Divers.">
        <title>Resolving the Mortierellaceae phylogeny through synthesis of multi-gene phylogenetics and phylogenomics.</title>
        <authorList>
            <person name="Vandepol N."/>
            <person name="Liber J."/>
            <person name="Desiro A."/>
            <person name="Na H."/>
            <person name="Kennedy M."/>
            <person name="Barry K."/>
            <person name="Grigoriev I.V."/>
            <person name="Miller A.N."/>
            <person name="O'Donnell K."/>
            <person name="Stajich J.E."/>
            <person name="Bonito G."/>
        </authorList>
    </citation>
    <scope>NUCLEOTIDE SEQUENCE</scope>
    <source>
        <strain evidence="8">NVP1</strain>
    </source>
</reference>
<keyword evidence="6" id="KW-0325">Glycoprotein</keyword>
<evidence type="ECO:0000256" key="3">
    <source>
        <dbReference type="ARBA" id="ARBA00022968"/>
    </source>
</evidence>
<keyword evidence="5" id="KW-0472">Membrane</keyword>
<evidence type="ECO:0000256" key="6">
    <source>
        <dbReference type="ARBA" id="ARBA00023180"/>
    </source>
</evidence>
<feature type="compositionally biased region" description="Gly residues" evidence="7">
    <location>
        <begin position="1049"/>
        <end position="1059"/>
    </location>
</feature>
<evidence type="ECO:0000313" key="9">
    <source>
        <dbReference type="Proteomes" id="UP000696485"/>
    </source>
</evidence>
<feature type="compositionally biased region" description="Acidic residues" evidence="7">
    <location>
        <begin position="359"/>
        <end position="368"/>
    </location>
</feature>
<keyword evidence="9" id="KW-1185">Reference proteome</keyword>
<dbReference type="GO" id="GO:0016020">
    <property type="term" value="C:membrane"/>
    <property type="evidence" value="ECO:0007669"/>
    <property type="project" value="UniProtKB-SubCell"/>
</dbReference>
<dbReference type="PANTHER" id="PTHR12270:SF25">
    <property type="entry name" value="GLYCOSYLTRANSFERASE-LIKE PROTEIN LARGE"/>
    <property type="match status" value="1"/>
</dbReference>
<dbReference type="GO" id="GO:0035269">
    <property type="term" value="P:protein O-linked glycosylation via mannose"/>
    <property type="evidence" value="ECO:0007669"/>
    <property type="project" value="TreeGrafter"/>
</dbReference>
<dbReference type="AlphaFoldDB" id="A0A9P5SGS7"/>
<feature type="region of interest" description="Disordered" evidence="7">
    <location>
        <begin position="1034"/>
        <end position="1090"/>
    </location>
</feature>
<dbReference type="EMBL" id="JAAAUY010000491">
    <property type="protein sequence ID" value="KAF9329253.1"/>
    <property type="molecule type" value="Genomic_DNA"/>
</dbReference>
<feature type="compositionally biased region" description="Basic and acidic residues" evidence="7">
    <location>
        <begin position="1061"/>
        <end position="1090"/>
    </location>
</feature>
<dbReference type="Pfam" id="PF13896">
    <property type="entry name" value="Glyco_transf_49"/>
    <property type="match status" value="1"/>
</dbReference>
<keyword evidence="4" id="KW-1133">Transmembrane helix</keyword>
<dbReference type="PANTHER" id="PTHR12270">
    <property type="entry name" value="GLYCOSYLTRANSFERASE-RELATED"/>
    <property type="match status" value="1"/>
</dbReference>
<feature type="compositionally biased region" description="Polar residues" evidence="7">
    <location>
        <begin position="284"/>
        <end position="293"/>
    </location>
</feature>
<comment type="caution">
    <text evidence="8">The sequence shown here is derived from an EMBL/GenBank/DDBJ whole genome shotgun (WGS) entry which is preliminary data.</text>
</comment>
<feature type="compositionally biased region" description="Polar residues" evidence="7">
    <location>
        <begin position="217"/>
        <end position="228"/>
    </location>
</feature>
<keyword evidence="3" id="KW-0735">Signal-anchor</keyword>
<organism evidence="8 9">
    <name type="scientific">Podila minutissima</name>
    <dbReference type="NCBI Taxonomy" id="64525"/>
    <lineage>
        <taxon>Eukaryota</taxon>
        <taxon>Fungi</taxon>
        <taxon>Fungi incertae sedis</taxon>
        <taxon>Mucoromycota</taxon>
        <taxon>Mortierellomycotina</taxon>
        <taxon>Mortierellomycetes</taxon>
        <taxon>Mortierellales</taxon>
        <taxon>Mortierellaceae</taxon>
        <taxon>Podila</taxon>
    </lineage>
</organism>